<reference evidence="3 4" key="1">
    <citation type="submission" date="2015-10" db="EMBL/GenBank/DDBJ databases">
        <title>Full genome of DAOMC 229536 Phialocephala scopiformis, a fungal endophyte of spruce producing the potent anti-insectan compound rugulosin.</title>
        <authorList>
            <consortium name="DOE Joint Genome Institute"/>
            <person name="Walker A.K."/>
            <person name="Frasz S.L."/>
            <person name="Seifert K.A."/>
            <person name="Miller J.D."/>
            <person name="Mondo S.J."/>
            <person name="Labutti K."/>
            <person name="Lipzen A."/>
            <person name="Dockter R."/>
            <person name="Kennedy M."/>
            <person name="Grigoriev I.V."/>
            <person name="Spatafora J.W."/>
        </authorList>
    </citation>
    <scope>NUCLEOTIDE SEQUENCE [LARGE SCALE GENOMIC DNA]</scope>
    <source>
        <strain evidence="3 4">CBS 120377</strain>
    </source>
</reference>
<proteinExistence type="predicted"/>
<dbReference type="PANTHER" id="PTHR37539:SF1">
    <property type="entry name" value="ER-BOUND OXYGENASE MPAB_MPAB'_RUBBER OXYGENASE CATALYTIC DOMAIN-CONTAINING PROTEIN"/>
    <property type="match status" value="1"/>
</dbReference>
<dbReference type="KEGG" id="psco:LY89DRAFT_716885"/>
<dbReference type="GeneID" id="28828024"/>
<keyword evidence="1" id="KW-0812">Transmembrane</keyword>
<dbReference type="InterPro" id="IPR037473">
    <property type="entry name" value="Lcp-like"/>
</dbReference>
<evidence type="ECO:0000259" key="2">
    <source>
        <dbReference type="Pfam" id="PF09995"/>
    </source>
</evidence>
<keyword evidence="1" id="KW-0472">Membrane</keyword>
<keyword evidence="1" id="KW-1133">Transmembrane helix</keyword>
<protein>
    <recommendedName>
        <fullName evidence="2">ER-bound oxygenase mpaB/mpaB'/Rubber oxygenase catalytic domain-containing protein</fullName>
    </recommendedName>
</protein>
<evidence type="ECO:0000256" key="1">
    <source>
        <dbReference type="SAM" id="Phobius"/>
    </source>
</evidence>
<feature type="transmembrane region" description="Helical" evidence="1">
    <location>
        <begin position="429"/>
        <end position="460"/>
    </location>
</feature>
<dbReference type="RefSeq" id="XP_018073716.1">
    <property type="nucleotide sequence ID" value="XM_018218298.1"/>
</dbReference>
<dbReference type="InParanoid" id="A0A194XGU4"/>
<accession>A0A194XGU4</accession>
<sequence>MADNNEGPVILVRSERGDVENQAAEEIWGYAFIPTQQHLPAAEMRKMKMEFDGLAAAVVRKLRTFSREFDKQVGDKTTTNKGDQTVTWSIFGNSQINPYGLLTRHCNKDEILSKLRAEIMTIPEWVDWSQLERGQKASPGLEQVFARIDHVQPSIFQIRILDTVAWIIQVTNSITNLTSPENTIRLRLLQAIISFRILHRSATDQGYWPVTRYGYPFNHFDTIHMLNNLFCLPIWDSFRSIGIRPSENEVKDYVAFVRYLAYLMGAPDEHFDSPERAKTTFESMLIYETNIYAMSQVRAHKYLAWLEEVTPFSRGFLLAGCRAMNGNRVCDALGLPPASFFHRKAFRGLCVSVKIMVRLQKLSPALDRHIIKVARTKLWGGIKDHWGSHPSADMQTVPRDLVADVLPELEAHLDLASIRPKKKKAGWELVLFGVWVAWVFLCALPVVLVLGGFGVGFAVWAGKSGVGGAGGEGDGAPF</sequence>
<dbReference type="AlphaFoldDB" id="A0A194XGU4"/>
<dbReference type="Proteomes" id="UP000070700">
    <property type="component" value="Unassembled WGS sequence"/>
</dbReference>
<dbReference type="STRING" id="149040.A0A194XGU4"/>
<dbReference type="GO" id="GO:0016491">
    <property type="term" value="F:oxidoreductase activity"/>
    <property type="evidence" value="ECO:0007669"/>
    <property type="project" value="InterPro"/>
</dbReference>
<dbReference type="InterPro" id="IPR018713">
    <property type="entry name" value="MPAB/Lcp_cat_dom"/>
</dbReference>
<feature type="domain" description="ER-bound oxygenase mpaB/mpaB'/Rubber oxygenase catalytic" evidence="2">
    <location>
        <begin position="159"/>
        <end position="352"/>
    </location>
</feature>
<evidence type="ECO:0000313" key="4">
    <source>
        <dbReference type="Proteomes" id="UP000070700"/>
    </source>
</evidence>
<dbReference type="EMBL" id="KQ947411">
    <property type="protein sequence ID" value="KUJ19361.1"/>
    <property type="molecule type" value="Genomic_DNA"/>
</dbReference>
<dbReference type="Pfam" id="PF09995">
    <property type="entry name" value="MPAB_Lcp_cat"/>
    <property type="match status" value="1"/>
</dbReference>
<keyword evidence="4" id="KW-1185">Reference proteome</keyword>
<organism evidence="3 4">
    <name type="scientific">Mollisia scopiformis</name>
    <name type="common">Conifer needle endophyte fungus</name>
    <name type="synonym">Phialocephala scopiformis</name>
    <dbReference type="NCBI Taxonomy" id="149040"/>
    <lineage>
        <taxon>Eukaryota</taxon>
        <taxon>Fungi</taxon>
        <taxon>Dikarya</taxon>
        <taxon>Ascomycota</taxon>
        <taxon>Pezizomycotina</taxon>
        <taxon>Leotiomycetes</taxon>
        <taxon>Helotiales</taxon>
        <taxon>Mollisiaceae</taxon>
        <taxon>Mollisia</taxon>
    </lineage>
</organism>
<dbReference type="OrthoDB" id="6361347at2759"/>
<gene>
    <name evidence="3" type="ORF">LY89DRAFT_716885</name>
</gene>
<evidence type="ECO:0000313" key="3">
    <source>
        <dbReference type="EMBL" id="KUJ19361.1"/>
    </source>
</evidence>
<name>A0A194XGU4_MOLSC</name>
<dbReference type="PANTHER" id="PTHR37539">
    <property type="entry name" value="SECRETED PROTEIN-RELATED"/>
    <property type="match status" value="1"/>
</dbReference>